<dbReference type="Pfam" id="PF20703">
    <property type="entry name" value="nSTAND1"/>
    <property type="match status" value="1"/>
</dbReference>
<reference evidence="2" key="1">
    <citation type="submission" date="2023-03" db="EMBL/GenBank/DDBJ databases">
        <title>Massive genome expansion in bonnet fungi (Mycena s.s.) driven by repeated elements and novel gene families across ecological guilds.</title>
        <authorList>
            <consortium name="Lawrence Berkeley National Laboratory"/>
            <person name="Harder C.B."/>
            <person name="Miyauchi S."/>
            <person name="Viragh M."/>
            <person name="Kuo A."/>
            <person name="Thoen E."/>
            <person name="Andreopoulos B."/>
            <person name="Lu D."/>
            <person name="Skrede I."/>
            <person name="Drula E."/>
            <person name="Henrissat B."/>
            <person name="Morin E."/>
            <person name="Kohler A."/>
            <person name="Barry K."/>
            <person name="LaButti K."/>
            <person name="Morin E."/>
            <person name="Salamov A."/>
            <person name="Lipzen A."/>
            <person name="Mereny Z."/>
            <person name="Hegedus B."/>
            <person name="Baldrian P."/>
            <person name="Stursova M."/>
            <person name="Weitz H."/>
            <person name="Taylor A."/>
            <person name="Grigoriev I.V."/>
            <person name="Nagy L.G."/>
            <person name="Martin F."/>
            <person name="Kauserud H."/>
        </authorList>
    </citation>
    <scope>NUCLEOTIDE SEQUENCE</scope>
    <source>
        <strain evidence="2">CBHHK002</strain>
    </source>
</reference>
<protein>
    <recommendedName>
        <fullName evidence="1">Novel STAND NTPase 1 domain-containing protein</fullName>
    </recommendedName>
</protein>
<evidence type="ECO:0000313" key="3">
    <source>
        <dbReference type="Proteomes" id="UP001218218"/>
    </source>
</evidence>
<dbReference type="Gene3D" id="1.20.930.20">
    <property type="entry name" value="Adaptor protein Cbl, N-terminal domain"/>
    <property type="match status" value="1"/>
</dbReference>
<dbReference type="SUPFAM" id="SSF48452">
    <property type="entry name" value="TPR-like"/>
    <property type="match status" value="2"/>
</dbReference>
<dbReference type="PANTHER" id="PTHR47691">
    <property type="entry name" value="REGULATOR-RELATED"/>
    <property type="match status" value="1"/>
</dbReference>
<dbReference type="Gene3D" id="3.40.50.300">
    <property type="entry name" value="P-loop containing nucleotide triphosphate hydrolases"/>
    <property type="match status" value="1"/>
</dbReference>
<dbReference type="GO" id="GO:0007166">
    <property type="term" value="P:cell surface receptor signaling pathway"/>
    <property type="evidence" value="ECO:0007669"/>
    <property type="project" value="InterPro"/>
</dbReference>
<dbReference type="EMBL" id="JARIHO010000008">
    <property type="protein sequence ID" value="KAJ7356662.1"/>
    <property type="molecule type" value="Genomic_DNA"/>
</dbReference>
<keyword evidence="3" id="KW-1185">Reference proteome</keyword>
<comment type="caution">
    <text evidence="2">The sequence shown here is derived from an EMBL/GenBank/DDBJ whole genome shotgun (WGS) entry which is preliminary data.</text>
</comment>
<dbReference type="InterPro" id="IPR036537">
    <property type="entry name" value="Adaptor_Cbl_N_dom_sf"/>
</dbReference>
<proteinExistence type="predicted"/>
<gene>
    <name evidence="2" type="ORF">DFH08DRAFT_1047439</name>
</gene>
<name>A0AAD7AEJ2_9AGAR</name>
<accession>A0AAD7AEJ2</accession>
<dbReference type="AlphaFoldDB" id="A0AAD7AEJ2"/>
<dbReference type="InterPro" id="IPR011990">
    <property type="entry name" value="TPR-like_helical_dom_sf"/>
</dbReference>
<dbReference type="Gene3D" id="1.25.40.10">
    <property type="entry name" value="Tetratricopeptide repeat domain"/>
    <property type="match status" value="2"/>
</dbReference>
<dbReference type="Proteomes" id="UP001218218">
    <property type="component" value="Unassembled WGS sequence"/>
</dbReference>
<evidence type="ECO:0000259" key="1">
    <source>
        <dbReference type="Pfam" id="PF20703"/>
    </source>
</evidence>
<dbReference type="InterPro" id="IPR027417">
    <property type="entry name" value="P-loop_NTPase"/>
</dbReference>
<sequence>MLRQPTASDIRLNKITTCLTAAVELLTEVNNAFGTPFLQAVCTTTSSLITVVQNVKKNKEDCIQLMENIYVTLNAIANMHLNPDTAGSIPPATLHSIGKFTETLYKIHTFVEGQAEGYRLKRLLRHSEMNTLLKECHADLQDARNIFRIETSAIFSATIDEMRDKTEAAHRDLLELISSLSDGTVSDGSSSIYREINNLGNRPKIFHGRDSELDTIVNIFSTISPRIAILGGAGMGKTSLARAVLHHPAIMDKYQQQFFVAAESATNSIELASQVGLAVGLKPGKDITKAVIRYFSEQSSCLLIVDNLETPWEPIESRAGIEEFLSLLTDVPHLALILTDNMPLAVDLIAHLVDYEGCSSVLSRWETERTSLLSAGSDRRSNLDVSITVSLSSPRITSNPGAAELLRLLSILPDGLSDVELVESKLPIQGVLRCKATLVGTSLAYLDSQKRLRALFPIREYMQQFYPPSPPLIRPLQNHFHLLLDLYQKYRGNLQIAGRMDQIGANLGNLHQVLQHGLQSDNPDTYSTIKCIITLNQFTRVVGLGYCRLIDRVPAFLPQFCDYKLEAQFITEVLRSYAYHPHTNLEMLINQAKNCFENTTDPILESQFHDALGTYYVDMKNNISSGMESLEMALQLARTGGDLNQQGTVLIQIAWITWMTGDHSASQNNAQEAQRISSLSGNLANVAKALRLEAMGCGNQSDYKRAISLLHRARGLLELCGMSWGYLDKQAMISEAQVYLLKSEYGDARAIHTQIVQNTSVDQDPSTHAFSLLSIAEIDSIIGAEGSQVHQGLRKAEMLFKSIEYSVGVGYCQTIVADLSLRNSDPSAANDLFQQCLNKFWGKNVDAVSYCLERLANGRRWTVDNFAWKSSWTVVYLAHAQKSKENLHLHNALLFLGDIFLSLGDEDTAHSLFIVGLDGFTVMDVHQNRAQCMSRLGDIAKNRGDHSHAIDLWKKAKPLFERSLQTKDLADIEARLDAVNGNNPLALLNLQNLNVPKNAVEGNGIRTEKDLIVVVEGAGDGASVAT</sequence>
<dbReference type="InterPro" id="IPR049052">
    <property type="entry name" value="nSTAND1"/>
</dbReference>
<feature type="domain" description="Novel STAND NTPase 1" evidence="1">
    <location>
        <begin position="204"/>
        <end position="359"/>
    </location>
</feature>
<organism evidence="2 3">
    <name type="scientific">Mycena albidolilacea</name>
    <dbReference type="NCBI Taxonomy" id="1033008"/>
    <lineage>
        <taxon>Eukaryota</taxon>
        <taxon>Fungi</taxon>
        <taxon>Dikarya</taxon>
        <taxon>Basidiomycota</taxon>
        <taxon>Agaricomycotina</taxon>
        <taxon>Agaricomycetes</taxon>
        <taxon>Agaricomycetidae</taxon>
        <taxon>Agaricales</taxon>
        <taxon>Marasmiineae</taxon>
        <taxon>Mycenaceae</taxon>
        <taxon>Mycena</taxon>
    </lineage>
</organism>
<dbReference type="InterPro" id="IPR059179">
    <property type="entry name" value="MLKL-like_MCAfunc"/>
</dbReference>
<dbReference type="PANTHER" id="PTHR47691:SF3">
    <property type="entry name" value="HTH-TYPE TRANSCRIPTIONAL REGULATOR RV0890C-RELATED"/>
    <property type="match status" value="1"/>
</dbReference>
<dbReference type="CDD" id="cd21037">
    <property type="entry name" value="MLKL_NTD"/>
    <property type="match status" value="1"/>
</dbReference>
<dbReference type="SUPFAM" id="SSF52540">
    <property type="entry name" value="P-loop containing nucleoside triphosphate hydrolases"/>
    <property type="match status" value="1"/>
</dbReference>
<evidence type="ECO:0000313" key="2">
    <source>
        <dbReference type="EMBL" id="KAJ7356662.1"/>
    </source>
</evidence>